<dbReference type="EMBL" id="HBUF01641621">
    <property type="protein sequence ID" value="CAG6785074.1"/>
    <property type="molecule type" value="Transcribed_RNA"/>
</dbReference>
<sequence length="103" mass="12128">MSITFPYTFRVKVQADNIHHPSHPPLTLHKHNTHNTEVLCEERAHPLCHIVARRRHSPEGHILCRLACLLHFPGRSERKYWKRKEKKIIVPQTKMSTLEPTTI</sequence>
<proteinExistence type="predicted"/>
<reference evidence="1" key="1">
    <citation type="submission" date="2021-05" db="EMBL/GenBank/DDBJ databases">
        <authorList>
            <person name="Alioto T."/>
            <person name="Alioto T."/>
            <person name="Gomez Garrido J."/>
        </authorList>
    </citation>
    <scope>NUCLEOTIDE SEQUENCE</scope>
</reference>
<dbReference type="AlphaFoldDB" id="A0A8D9BGW1"/>
<name>A0A8D9BGW1_9HEMI</name>
<protein>
    <submittedName>
        <fullName evidence="1">Uncharacterized protein</fullName>
    </submittedName>
</protein>
<evidence type="ECO:0000313" key="1">
    <source>
        <dbReference type="EMBL" id="CAG6785074.1"/>
    </source>
</evidence>
<accession>A0A8D9BGW1</accession>
<organism evidence="1">
    <name type="scientific">Cacopsylla melanoneura</name>
    <dbReference type="NCBI Taxonomy" id="428564"/>
    <lineage>
        <taxon>Eukaryota</taxon>
        <taxon>Metazoa</taxon>
        <taxon>Ecdysozoa</taxon>
        <taxon>Arthropoda</taxon>
        <taxon>Hexapoda</taxon>
        <taxon>Insecta</taxon>
        <taxon>Pterygota</taxon>
        <taxon>Neoptera</taxon>
        <taxon>Paraneoptera</taxon>
        <taxon>Hemiptera</taxon>
        <taxon>Sternorrhyncha</taxon>
        <taxon>Psylloidea</taxon>
        <taxon>Psyllidae</taxon>
        <taxon>Psyllinae</taxon>
        <taxon>Cacopsylla</taxon>
    </lineage>
</organism>